<feature type="region of interest" description="Disordered" evidence="4">
    <location>
        <begin position="1"/>
        <end position="36"/>
    </location>
</feature>
<keyword evidence="2" id="KW-1015">Disulfide bond</keyword>
<protein>
    <submittedName>
        <fullName evidence="7">LOW QUALITY PROTEIN: transmembrane protease serine 9-like</fullName>
    </submittedName>
</protein>
<keyword evidence="3" id="KW-0720">Serine protease</keyword>
<dbReference type="PANTHER" id="PTHR24253">
    <property type="entry name" value="TRANSMEMBRANE PROTEASE SERINE"/>
    <property type="match status" value="1"/>
</dbReference>
<dbReference type="PROSITE" id="PS50240">
    <property type="entry name" value="TRYPSIN_DOM"/>
    <property type="match status" value="3"/>
</dbReference>
<dbReference type="GeneID" id="106464858"/>
<keyword evidence="6" id="KW-1185">Reference proteome</keyword>
<dbReference type="PROSITE" id="PS00135">
    <property type="entry name" value="TRYPSIN_SER"/>
    <property type="match status" value="3"/>
</dbReference>
<name>A0ABM1SXK5_LIMPO</name>
<dbReference type="Pfam" id="PF00089">
    <property type="entry name" value="Trypsin"/>
    <property type="match status" value="3"/>
</dbReference>
<sequence>MSDNEKRTLGQTVLTSPSTVPPTSNDTSNFKEVCGRPQKAPVGRIVGGETSNFGQWPWMISLRQWKKNDFLHKCGAALLNEFWAITAAHCVENVPSSQLLLRLGEYDISAESEPLNYVERRVQLVAAHPKFDRASFEYDIALLRFYEPVKFQRNILPICIPSENNQYVGHYATVTGWGRLHEDGPLPKILQNVKVPVITNKVCMDMYKRAGYIEDIPEIFICAGQSDGNVDSCEGDSGGPMVIQEDEHWVLAGIISWGIGCALPNQPGVYTRISKFSDWINQIIVFYCCKLPSNKPTGIGAFSTDQYYGVKPGPSPPPRSVSELSLDGSTIPFRPTTTTPSLATTKKDLHGAISLGSFSNMINIMKPKPTNTAQHFTKNSSPTSTYLTTLNAEYGSTDLNTLPTPDSIFVKSSTAADVTENLPILTVTNNIVNAKTDASRIDNYITKTTLNSNSTTSLDFTMLELKTQAGYFNITNQAENDTKEQVLGTTESFIGPTNTSFETYLNSNHADKTKETTDSDNVHKTIITTMSIVPNENTTYLTVTTPESSDETNSSDPILPLTDHNPVSGIKDVLSQLELSDISTEINTKPSPGHEFYQTTSITFSSDIRVTETSSNTPLSVPTDPVRSVITITEEANVVKGPTTEATLELETGNSVLGNIFSSSNDTFGDSSSSNAALNLDNESTMYTNTATVLDKSDYVSMNPNDEHLTMTSLYTIKSDNSQAITTTESSQVTSLPSSTLYNVLNDTSTSVIVSEDDIDKVSIKLSGVTDTVIGSTSTSMFSGSESTVVDIFTNNKNSSTTTTTVISPLRTNVTDGTSHFTNVVTPPPTENPLNVTTFTTTENTLKATPFTTTANVPTITEYPLNLFFPLSLDCGVRSLRPFGRIVGGRNTYFGQWPWQVLVKEATWLGLFLKNKCGGVLVNSKYVLTAAHCQPRFLASLLAVLGEHDFSGGNESLKPVVKNVKRAIVHRNFNIQTFENDLALLELESPVQFQPHIAPICLPENGEDFTGRTAFVSGWGKLSEDGPVPRVLQYVQVPIVSNSKCKQMFLDAGHAKEIKDNFLCAGYETGGRDSCEGDSGGPLMLQRDDERWVLVGTVSHGIQCAEPNLPGVYMRTTAYKSWIESTTQQFSERGFIRDLFGLRQRPLLVRQSIFSPDECVGGSQCEFTLYCVMSGGQLGASCGPLFSCCVHPADERNNPVYYGPVHNDPYCGRSATSINRVVGGNDASFGQFPWQALIHVKGSRCGGALVGRRHVVTAGHCVAKVQHAPYKIQVNLGDYVLNSKVEGLPNEKFGVIDVRLHPNFRFTPQADRFDVAVLILDRPVQYRANIRPICLPEKNADFLGQMAYVTGWGALEPGSKLRPKVLQHVPVPVINNRVCEMWHGLQGIHIQIHEEMMCAGYEFGGRDACQGDSGGPLMVNNFGIWYLIGVVSAGYSCAKQHQPGIYHRISSSSDWISANMV</sequence>
<feature type="region of interest" description="Disordered" evidence="4">
    <location>
        <begin position="544"/>
        <end position="564"/>
    </location>
</feature>
<evidence type="ECO:0000256" key="2">
    <source>
        <dbReference type="ARBA" id="ARBA00023157"/>
    </source>
</evidence>
<dbReference type="RefSeq" id="XP_022248361.1">
    <property type="nucleotide sequence ID" value="XM_022392653.1"/>
</dbReference>
<reference evidence="7" key="1">
    <citation type="submission" date="2025-08" db="UniProtKB">
        <authorList>
            <consortium name="RefSeq"/>
        </authorList>
    </citation>
    <scope>IDENTIFICATION</scope>
    <source>
        <tissue evidence="7">Muscle</tissue>
    </source>
</reference>
<gene>
    <name evidence="7" type="primary">LOC106464858</name>
</gene>
<evidence type="ECO:0000256" key="1">
    <source>
        <dbReference type="ARBA" id="ARBA00022820"/>
    </source>
</evidence>
<dbReference type="InterPro" id="IPR043504">
    <property type="entry name" value="Peptidase_S1_PA_chymotrypsin"/>
</dbReference>
<feature type="domain" description="Peptidase S1" evidence="5">
    <location>
        <begin position="45"/>
        <end position="285"/>
    </location>
</feature>
<dbReference type="InterPro" id="IPR018114">
    <property type="entry name" value="TRYPSIN_HIS"/>
</dbReference>
<keyword evidence="3" id="KW-0645">Protease</keyword>
<dbReference type="SMART" id="SM00020">
    <property type="entry name" value="Tryp_SPc"/>
    <property type="match status" value="3"/>
</dbReference>
<dbReference type="InterPro" id="IPR033116">
    <property type="entry name" value="TRYPSIN_SER"/>
</dbReference>
<evidence type="ECO:0000256" key="3">
    <source>
        <dbReference type="RuleBase" id="RU363034"/>
    </source>
</evidence>
<organism evidence="6 7">
    <name type="scientific">Limulus polyphemus</name>
    <name type="common">Atlantic horseshoe crab</name>
    <dbReference type="NCBI Taxonomy" id="6850"/>
    <lineage>
        <taxon>Eukaryota</taxon>
        <taxon>Metazoa</taxon>
        <taxon>Ecdysozoa</taxon>
        <taxon>Arthropoda</taxon>
        <taxon>Chelicerata</taxon>
        <taxon>Merostomata</taxon>
        <taxon>Xiphosura</taxon>
        <taxon>Limulidae</taxon>
        <taxon>Limulus</taxon>
    </lineage>
</organism>
<dbReference type="InterPro" id="IPR001314">
    <property type="entry name" value="Peptidase_S1A"/>
</dbReference>
<dbReference type="PROSITE" id="PS00134">
    <property type="entry name" value="TRYPSIN_HIS"/>
    <property type="match status" value="3"/>
</dbReference>
<dbReference type="SUPFAM" id="SSF50494">
    <property type="entry name" value="Trypsin-like serine proteases"/>
    <property type="match status" value="3"/>
</dbReference>
<accession>A0ABM1SXK5</accession>
<evidence type="ECO:0000259" key="5">
    <source>
        <dbReference type="PROSITE" id="PS50240"/>
    </source>
</evidence>
<dbReference type="InterPro" id="IPR009003">
    <property type="entry name" value="Peptidase_S1_PA"/>
</dbReference>
<dbReference type="InterPro" id="IPR001254">
    <property type="entry name" value="Trypsin_dom"/>
</dbReference>
<keyword evidence="3" id="KW-0378">Hydrolase</keyword>
<dbReference type="PRINTS" id="PR00722">
    <property type="entry name" value="CHYMOTRYPSIN"/>
</dbReference>
<evidence type="ECO:0000313" key="7">
    <source>
        <dbReference type="RefSeq" id="XP_022248361.1"/>
    </source>
</evidence>
<evidence type="ECO:0000256" key="4">
    <source>
        <dbReference type="SAM" id="MobiDB-lite"/>
    </source>
</evidence>
<dbReference type="Gene3D" id="2.40.10.10">
    <property type="entry name" value="Trypsin-like serine proteases"/>
    <property type="match status" value="3"/>
</dbReference>
<dbReference type="PANTHER" id="PTHR24253:SF145">
    <property type="entry name" value="SERINE PROTEASE FILZIG"/>
    <property type="match status" value="1"/>
</dbReference>
<feature type="domain" description="Peptidase S1" evidence="5">
    <location>
        <begin position="886"/>
        <end position="1128"/>
    </location>
</feature>
<proteinExistence type="predicted"/>
<keyword evidence="1" id="KW-0353">Hemolymph clotting</keyword>
<feature type="compositionally biased region" description="Low complexity" evidence="4">
    <location>
        <begin position="15"/>
        <end position="24"/>
    </location>
</feature>
<feature type="compositionally biased region" description="Polar residues" evidence="4">
    <location>
        <begin position="544"/>
        <end position="556"/>
    </location>
</feature>
<dbReference type="Proteomes" id="UP000694941">
    <property type="component" value="Unplaced"/>
</dbReference>
<evidence type="ECO:0000313" key="6">
    <source>
        <dbReference type="Proteomes" id="UP000694941"/>
    </source>
</evidence>
<feature type="domain" description="Peptidase S1" evidence="5">
    <location>
        <begin position="1221"/>
        <end position="1461"/>
    </location>
</feature>
<dbReference type="CDD" id="cd00190">
    <property type="entry name" value="Tryp_SPc"/>
    <property type="match status" value="3"/>
</dbReference>